<accession>A0ABQ7NIY4</accession>
<protein>
    <submittedName>
        <fullName evidence="2">Uncharacterized protein</fullName>
    </submittedName>
</protein>
<evidence type="ECO:0000256" key="1">
    <source>
        <dbReference type="SAM" id="MobiDB-lite"/>
    </source>
</evidence>
<dbReference type="Proteomes" id="UP000823674">
    <property type="component" value="Chromosome A02"/>
</dbReference>
<reference evidence="2 3" key="1">
    <citation type="submission" date="2021-03" db="EMBL/GenBank/DDBJ databases">
        <authorList>
            <person name="King G.J."/>
            <person name="Bancroft I."/>
            <person name="Baten A."/>
            <person name="Bloomfield J."/>
            <person name="Borpatragohain P."/>
            <person name="He Z."/>
            <person name="Irish N."/>
            <person name="Irwin J."/>
            <person name="Liu K."/>
            <person name="Mauleon R.P."/>
            <person name="Moore J."/>
            <person name="Morris R."/>
            <person name="Ostergaard L."/>
            <person name="Wang B."/>
            <person name="Wells R."/>
        </authorList>
    </citation>
    <scope>NUCLEOTIDE SEQUENCE [LARGE SCALE GENOMIC DNA]</scope>
    <source>
        <strain evidence="2">R-o-18</strain>
        <tissue evidence="2">Leaf</tissue>
    </source>
</reference>
<dbReference type="EMBL" id="JADBGQ010000002">
    <property type="protein sequence ID" value="KAG5410852.1"/>
    <property type="molecule type" value="Genomic_DNA"/>
</dbReference>
<keyword evidence="3" id="KW-1185">Reference proteome</keyword>
<organism evidence="2 3">
    <name type="scientific">Brassica rapa subsp. trilocularis</name>
    <dbReference type="NCBI Taxonomy" id="1813537"/>
    <lineage>
        <taxon>Eukaryota</taxon>
        <taxon>Viridiplantae</taxon>
        <taxon>Streptophyta</taxon>
        <taxon>Embryophyta</taxon>
        <taxon>Tracheophyta</taxon>
        <taxon>Spermatophyta</taxon>
        <taxon>Magnoliopsida</taxon>
        <taxon>eudicotyledons</taxon>
        <taxon>Gunneridae</taxon>
        <taxon>Pentapetalae</taxon>
        <taxon>rosids</taxon>
        <taxon>malvids</taxon>
        <taxon>Brassicales</taxon>
        <taxon>Brassicaceae</taxon>
        <taxon>Brassiceae</taxon>
        <taxon>Brassica</taxon>
    </lineage>
</organism>
<comment type="caution">
    <text evidence="2">The sequence shown here is derived from an EMBL/GenBank/DDBJ whole genome shotgun (WGS) entry which is preliminary data.</text>
</comment>
<sequence length="115" mass="12838">MRIHRIDEKKWKQGVPITSDLLSKTLSSLSKGASLQLSHQTPTKRSPARLESCRRHQPAVEAPPSTTARAAQVADRGYQAAGFSFLWSVTACTSKSQIRNRNCFLRCPRIRSTTN</sequence>
<evidence type="ECO:0000313" key="3">
    <source>
        <dbReference type="Proteomes" id="UP000823674"/>
    </source>
</evidence>
<feature type="region of interest" description="Disordered" evidence="1">
    <location>
        <begin position="32"/>
        <end position="68"/>
    </location>
</feature>
<evidence type="ECO:0000313" key="2">
    <source>
        <dbReference type="EMBL" id="KAG5410852.1"/>
    </source>
</evidence>
<gene>
    <name evidence="2" type="primary">A02g507550.1_BraROA</name>
    <name evidence="2" type="ORF">IGI04_007171</name>
</gene>
<name>A0ABQ7NIY4_BRACM</name>
<proteinExistence type="predicted"/>